<evidence type="ECO:0000256" key="6">
    <source>
        <dbReference type="ARBA" id="ARBA00022840"/>
    </source>
</evidence>
<dbReference type="GO" id="GO:0004715">
    <property type="term" value="F:non-membrane spanning protein tyrosine kinase activity"/>
    <property type="evidence" value="ECO:0007669"/>
    <property type="project" value="UniProtKB-EC"/>
</dbReference>
<evidence type="ECO:0000256" key="8">
    <source>
        <dbReference type="ARBA" id="ARBA00023137"/>
    </source>
</evidence>
<dbReference type="PIRSF" id="PIRSF000654">
    <property type="entry name" value="Integrin-linked_kinase"/>
    <property type="match status" value="1"/>
</dbReference>
<dbReference type="AlphaFoldDB" id="B3RWF6"/>
<dbReference type="FunFam" id="3.30.200.20:FF:000053">
    <property type="entry name" value="Tyrosine-protein kinase"/>
    <property type="match status" value="1"/>
</dbReference>
<evidence type="ECO:0000256" key="10">
    <source>
        <dbReference type="PROSITE-ProRule" id="PRU10141"/>
    </source>
</evidence>
<dbReference type="InterPro" id="IPR017441">
    <property type="entry name" value="Protein_kinase_ATP_BS"/>
</dbReference>
<dbReference type="Gene3D" id="1.10.510.10">
    <property type="entry name" value="Transferase(Phosphotransferase) domain 1"/>
    <property type="match status" value="1"/>
</dbReference>
<reference evidence="12 13" key="1">
    <citation type="journal article" date="2008" name="Nature">
        <title>The Trichoplax genome and the nature of placozoans.</title>
        <authorList>
            <person name="Srivastava M."/>
            <person name="Begovic E."/>
            <person name="Chapman J."/>
            <person name="Putnam N.H."/>
            <person name="Hellsten U."/>
            <person name="Kawashima T."/>
            <person name="Kuo A."/>
            <person name="Mitros T."/>
            <person name="Salamov A."/>
            <person name="Carpenter M.L."/>
            <person name="Signorovitch A.Y."/>
            <person name="Moreno M.A."/>
            <person name="Kamm K."/>
            <person name="Grimwood J."/>
            <person name="Schmutz J."/>
            <person name="Shapiro H."/>
            <person name="Grigoriev I.V."/>
            <person name="Buss L.W."/>
            <person name="Schierwater B."/>
            <person name="Dellaporta S.L."/>
            <person name="Rokhsar D.S."/>
        </authorList>
    </citation>
    <scope>NUCLEOTIDE SEQUENCE [LARGE SCALE GENOMIC DNA]</scope>
    <source>
        <strain evidence="12 13">Grell-BS-1999</strain>
    </source>
</reference>
<dbReference type="GO" id="GO:0005886">
    <property type="term" value="C:plasma membrane"/>
    <property type="evidence" value="ECO:0000318"/>
    <property type="project" value="GO_Central"/>
</dbReference>
<evidence type="ECO:0000256" key="9">
    <source>
        <dbReference type="ARBA" id="ARBA00051245"/>
    </source>
</evidence>
<dbReference type="GO" id="GO:0043235">
    <property type="term" value="C:receptor complex"/>
    <property type="evidence" value="ECO:0000318"/>
    <property type="project" value="GO_Central"/>
</dbReference>
<sequence>KDIFEINRNDLQIGKQLGRGQFGVVYFGTYRNSIEVAVKMLKSDSMSEEDFLREAKVMHKLKHENLVQLYGICSIGKPLFIISEFMSRGCLLDYLREHFSSTTALSSQQTVEVLLNMALQICSAMLYLEENNFIHRDLAARNCLIGGTNIQIIKVADFGLAKCVIDSQYYLASEEAVFAVRWAAPEVLGYRKFSNKSDVWSFGVLLWELFTGGLRPYTELRNSEVARKVLKGHYLEKPEFCPMNIYNILRDCNSQVNKH</sequence>
<dbReference type="PhylomeDB" id="B3RWF6"/>
<proteinExistence type="predicted"/>
<dbReference type="SMART" id="SM00219">
    <property type="entry name" value="TyrKc"/>
    <property type="match status" value="1"/>
</dbReference>
<keyword evidence="8" id="KW-0829">Tyrosine-protein kinase</keyword>
<keyword evidence="4 10" id="KW-0547">Nucleotide-binding</keyword>
<dbReference type="InterPro" id="IPR008266">
    <property type="entry name" value="Tyr_kinase_AS"/>
</dbReference>
<keyword evidence="5" id="KW-0418">Kinase</keyword>
<dbReference type="InterPro" id="IPR000719">
    <property type="entry name" value="Prot_kinase_dom"/>
</dbReference>
<protein>
    <recommendedName>
        <fullName evidence="1">non-specific protein-tyrosine kinase</fullName>
        <ecNumber evidence="1">2.7.10.2</ecNumber>
    </recommendedName>
</protein>
<dbReference type="STRING" id="10228.B3RWF6"/>
<dbReference type="InterPro" id="IPR011009">
    <property type="entry name" value="Kinase-like_dom_sf"/>
</dbReference>
<dbReference type="GO" id="GO:0004714">
    <property type="term" value="F:transmembrane receptor protein tyrosine kinase activity"/>
    <property type="evidence" value="ECO:0000318"/>
    <property type="project" value="GO_Central"/>
</dbReference>
<evidence type="ECO:0000256" key="7">
    <source>
        <dbReference type="ARBA" id="ARBA00022999"/>
    </source>
</evidence>
<dbReference type="PANTHER" id="PTHR24418">
    <property type="entry name" value="TYROSINE-PROTEIN KINASE"/>
    <property type="match status" value="1"/>
</dbReference>
<keyword evidence="2" id="KW-0597">Phosphoprotein</keyword>
<evidence type="ECO:0000256" key="1">
    <source>
        <dbReference type="ARBA" id="ARBA00011903"/>
    </source>
</evidence>
<dbReference type="GO" id="GO:0007169">
    <property type="term" value="P:cell surface receptor protein tyrosine kinase signaling pathway"/>
    <property type="evidence" value="ECO:0000318"/>
    <property type="project" value="GO_Central"/>
</dbReference>
<evidence type="ECO:0000313" key="13">
    <source>
        <dbReference type="Proteomes" id="UP000009022"/>
    </source>
</evidence>
<feature type="domain" description="Protein kinase" evidence="11">
    <location>
        <begin position="11"/>
        <end position="259"/>
    </location>
</feature>
<dbReference type="EMBL" id="DS985245">
    <property type="protein sequence ID" value="EDV25126.1"/>
    <property type="molecule type" value="Genomic_DNA"/>
</dbReference>
<feature type="binding site" evidence="10">
    <location>
        <position position="39"/>
    </location>
    <ligand>
        <name>ATP</name>
        <dbReference type="ChEBI" id="CHEBI:30616"/>
    </ligand>
</feature>
<dbReference type="PROSITE" id="PS50011">
    <property type="entry name" value="PROTEIN_KINASE_DOM"/>
    <property type="match status" value="1"/>
</dbReference>
<dbReference type="HOGENOM" id="CLU_000288_7_40_1"/>
<keyword evidence="7" id="KW-0727">SH2 domain</keyword>
<dbReference type="FunFam" id="1.10.510.10:FF:000052">
    <property type="entry name" value="Tyrosine-protein kinase"/>
    <property type="match status" value="1"/>
</dbReference>
<dbReference type="OrthoDB" id="4062651at2759"/>
<keyword evidence="13" id="KW-1185">Reference proteome</keyword>
<dbReference type="CTD" id="6753788"/>
<evidence type="ECO:0000256" key="4">
    <source>
        <dbReference type="ARBA" id="ARBA00022741"/>
    </source>
</evidence>
<gene>
    <name evidence="12" type="ORF">TRIADDRAFT_24853</name>
</gene>
<dbReference type="eggNOG" id="KOG0197">
    <property type="taxonomic scope" value="Eukaryota"/>
</dbReference>
<dbReference type="Pfam" id="PF07714">
    <property type="entry name" value="PK_Tyr_Ser-Thr"/>
    <property type="match status" value="1"/>
</dbReference>
<dbReference type="OMA" id="FGNICEY"/>
<dbReference type="InterPro" id="IPR001245">
    <property type="entry name" value="Ser-Thr/Tyr_kinase_cat_dom"/>
</dbReference>
<organism evidence="12 13">
    <name type="scientific">Trichoplax adhaerens</name>
    <name type="common">Trichoplax reptans</name>
    <dbReference type="NCBI Taxonomy" id="10228"/>
    <lineage>
        <taxon>Eukaryota</taxon>
        <taxon>Metazoa</taxon>
        <taxon>Placozoa</taxon>
        <taxon>Uniplacotomia</taxon>
        <taxon>Trichoplacea</taxon>
        <taxon>Trichoplacidae</taxon>
        <taxon>Trichoplax</taxon>
    </lineage>
</organism>
<dbReference type="InParanoid" id="B3RWF6"/>
<feature type="non-terminal residue" evidence="12">
    <location>
        <position position="1"/>
    </location>
</feature>
<dbReference type="InterPro" id="IPR050198">
    <property type="entry name" value="Non-receptor_tyrosine_kinases"/>
</dbReference>
<dbReference type="InterPro" id="IPR020635">
    <property type="entry name" value="Tyr_kinase_cat_dom"/>
</dbReference>
<evidence type="ECO:0000313" key="12">
    <source>
        <dbReference type="EMBL" id="EDV25126.1"/>
    </source>
</evidence>
<accession>B3RWF6</accession>
<dbReference type="PROSITE" id="PS00109">
    <property type="entry name" value="PROTEIN_KINASE_TYR"/>
    <property type="match status" value="1"/>
</dbReference>
<evidence type="ECO:0000259" key="11">
    <source>
        <dbReference type="PROSITE" id="PS50011"/>
    </source>
</evidence>
<dbReference type="RefSeq" id="XP_002113016.1">
    <property type="nucleotide sequence ID" value="XM_002112980.1"/>
</dbReference>
<dbReference type="SUPFAM" id="SSF56112">
    <property type="entry name" value="Protein kinase-like (PK-like)"/>
    <property type="match status" value="1"/>
</dbReference>
<keyword evidence="6 10" id="KW-0067">ATP-binding</keyword>
<evidence type="ECO:0000256" key="5">
    <source>
        <dbReference type="ARBA" id="ARBA00022777"/>
    </source>
</evidence>
<evidence type="ECO:0000256" key="2">
    <source>
        <dbReference type="ARBA" id="ARBA00022553"/>
    </source>
</evidence>
<dbReference type="KEGG" id="tad:TRIADDRAFT_24853"/>
<dbReference type="GeneID" id="6753788"/>
<dbReference type="EC" id="2.7.10.2" evidence="1"/>
<comment type="catalytic activity">
    <reaction evidence="9">
        <text>L-tyrosyl-[protein] + ATP = O-phospho-L-tyrosyl-[protein] + ADP + H(+)</text>
        <dbReference type="Rhea" id="RHEA:10596"/>
        <dbReference type="Rhea" id="RHEA-COMP:10136"/>
        <dbReference type="Rhea" id="RHEA-COMP:20101"/>
        <dbReference type="ChEBI" id="CHEBI:15378"/>
        <dbReference type="ChEBI" id="CHEBI:30616"/>
        <dbReference type="ChEBI" id="CHEBI:46858"/>
        <dbReference type="ChEBI" id="CHEBI:61978"/>
        <dbReference type="ChEBI" id="CHEBI:456216"/>
        <dbReference type="EC" id="2.7.10.2"/>
    </reaction>
</comment>
<dbReference type="Proteomes" id="UP000009022">
    <property type="component" value="Unassembled WGS sequence"/>
</dbReference>
<dbReference type="PRINTS" id="PR00109">
    <property type="entry name" value="TYRKINASE"/>
</dbReference>
<name>B3RWF6_TRIAD</name>
<evidence type="ECO:0000256" key="3">
    <source>
        <dbReference type="ARBA" id="ARBA00022679"/>
    </source>
</evidence>
<dbReference type="GO" id="GO:0005524">
    <property type="term" value="F:ATP binding"/>
    <property type="evidence" value="ECO:0007669"/>
    <property type="project" value="UniProtKB-UniRule"/>
</dbReference>
<dbReference type="PROSITE" id="PS00107">
    <property type="entry name" value="PROTEIN_KINASE_ATP"/>
    <property type="match status" value="1"/>
</dbReference>
<keyword evidence="3" id="KW-0808">Transferase</keyword>